<evidence type="ECO:0000256" key="6">
    <source>
        <dbReference type="ARBA" id="ARBA00023002"/>
    </source>
</evidence>
<keyword evidence="9" id="KW-1185">Reference proteome</keyword>
<dbReference type="PANTHER" id="PTHR43098:SF3">
    <property type="entry name" value="L-ORNITHINE N(5)-MONOOXYGENASE-RELATED"/>
    <property type="match status" value="1"/>
</dbReference>
<dbReference type="InterPro" id="IPR036188">
    <property type="entry name" value="FAD/NAD-bd_sf"/>
</dbReference>
<keyword evidence="7" id="KW-0503">Monooxygenase</keyword>
<proteinExistence type="inferred from homology"/>
<comment type="similarity">
    <text evidence="2">Belongs to the FAD-binding monooxygenase family.</text>
</comment>
<keyword evidence="6" id="KW-0560">Oxidoreductase</keyword>
<evidence type="ECO:0000313" key="9">
    <source>
        <dbReference type="Proteomes" id="UP000649829"/>
    </source>
</evidence>
<reference evidence="8" key="1">
    <citation type="journal article" date="2014" name="Int. J. Syst. Evol. Microbiol.">
        <title>Complete genome sequence of Corynebacterium casei LMG S-19264T (=DSM 44701T), isolated from a smear-ripened cheese.</title>
        <authorList>
            <consortium name="US DOE Joint Genome Institute (JGI-PGF)"/>
            <person name="Walter F."/>
            <person name="Albersmeier A."/>
            <person name="Kalinowski J."/>
            <person name="Ruckert C."/>
        </authorList>
    </citation>
    <scope>NUCLEOTIDE SEQUENCE</scope>
    <source>
        <strain evidence="8">CGMCC 1.6293</strain>
    </source>
</reference>
<sequence>MSDTQKTSPTRLDMIVVGAGFGGMYAVYKFREMGYNVLGIEAGDNVGGVWYWNRYPGARCDLMSVDYSYGFSEEVQQEWSWSEQFAAQPEILAYANFVADRLDLRKNFRFETRVTSAIWDDGAQLWRATTDQGEVLEAPFCIMATGPLSVPKDPDIPGIDRFKGELYRAQKWPHEEVSFAGKRVGIIGTGSSGIQIVQEVGRKAGELFVFQRTPSWTLPMRNHDLSDDYIAEMKKHYPAMREAMRMNPTGGTRPISTRPYFSLPPSQRQDVMEHAWQDGGHTFLACFSDLLSNEEANDQVADFVRGKIGEIVEDPKTAEALKPRGYPIFARRPCLDTEYYETYNLPNVHLVDCLEHGIVEITETGVRTEAGETELDVLIFATGYDALTGALLAFDVRGRDGRRLKDKWKDGPRSYLGMLVEGFPNMISISGPNGPAALANLITIAENDVDWAAALVTHMKEKGLTSCEVTQEAEDRWMATVEAYASKSLIRKANTWWVGSNVKGKPTGLTMFVGGFNRYREHCEAAKTTGFADLSFEAARETTEA</sequence>
<comment type="caution">
    <text evidence="8">The sequence shown here is derived from an EMBL/GenBank/DDBJ whole genome shotgun (WGS) entry which is preliminary data.</text>
</comment>
<evidence type="ECO:0000256" key="3">
    <source>
        <dbReference type="ARBA" id="ARBA00022630"/>
    </source>
</evidence>
<dbReference type="GO" id="GO:0050660">
    <property type="term" value="F:flavin adenine dinucleotide binding"/>
    <property type="evidence" value="ECO:0007669"/>
    <property type="project" value="InterPro"/>
</dbReference>
<comment type="cofactor">
    <cofactor evidence="1">
        <name>FAD</name>
        <dbReference type="ChEBI" id="CHEBI:57692"/>
    </cofactor>
</comment>
<dbReference type="GO" id="GO:0050661">
    <property type="term" value="F:NADP binding"/>
    <property type="evidence" value="ECO:0007669"/>
    <property type="project" value="InterPro"/>
</dbReference>
<keyword evidence="3" id="KW-0285">Flavoprotein</keyword>
<keyword evidence="5" id="KW-0521">NADP</keyword>
<dbReference type="PRINTS" id="PR00411">
    <property type="entry name" value="PNDRDTASEI"/>
</dbReference>
<evidence type="ECO:0000256" key="2">
    <source>
        <dbReference type="ARBA" id="ARBA00010139"/>
    </source>
</evidence>
<dbReference type="EMBL" id="BMLF01000004">
    <property type="protein sequence ID" value="GGM12411.1"/>
    <property type="molecule type" value="Genomic_DNA"/>
</dbReference>
<dbReference type="RefSeq" id="WP_028288392.1">
    <property type="nucleotide sequence ID" value="NZ_BMLF01000004.1"/>
</dbReference>
<organism evidence="8 9">
    <name type="scientific">Pseudooceanicola nanhaiensis</name>
    <dbReference type="NCBI Taxonomy" id="375761"/>
    <lineage>
        <taxon>Bacteria</taxon>
        <taxon>Pseudomonadati</taxon>
        <taxon>Pseudomonadota</taxon>
        <taxon>Alphaproteobacteria</taxon>
        <taxon>Rhodobacterales</taxon>
        <taxon>Paracoccaceae</taxon>
        <taxon>Pseudooceanicola</taxon>
    </lineage>
</organism>
<evidence type="ECO:0000256" key="4">
    <source>
        <dbReference type="ARBA" id="ARBA00022827"/>
    </source>
</evidence>
<dbReference type="Gene3D" id="3.50.50.60">
    <property type="entry name" value="FAD/NAD(P)-binding domain"/>
    <property type="match status" value="2"/>
</dbReference>
<dbReference type="Pfam" id="PF00743">
    <property type="entry name" value="FMO-like"/>
    <property type="match status" value="1"/>
</dbReference>
<dbReference type="InterPro" id="IPR020946">
    <property type="entry name" value="Flavin_mOase-like"/>
</dbReference>
<protein>
    <submittedName>
        <fullName evidence="8">Oxidoreductase</fullName>
    </submittedName>
</protein>
<evidence type="ECO:0000313" key="8">
    <source>
        <dbReference type="EMBL" id="GGM12411.1"/>
    </source>
</evidence>
<dbReference type="GO" id="GO:0004499">
    <property type="term" value="F:N,N-dimethylaniline monooxygenase activity"/>
    <property type="evidence" value="ECO:0007669"/>
    <property type="project" value="InterPro"/>
</dbReference>
<evidence type="ECO:0000256" key="5">
    <source>
        <dbReference type="ARBA" id="ARBA00022857"/>
    </source>
</evidence>
<dbReference type="AlphaFoldDB" id="A0A917T9A5"/>
<evidence type="ECO:0000256" key="1">
    <source>
        <dbReference type="ARBA" id="ARBA00001974"/>
    </source>
</evidence>
<accession>A0A917T9A5</accession>
<gene>
    <name evidence="8" type="ORF">GCM10011534_38190</name>
</gene>
<dbReference type="SUPFAM" id="SSF51905">
    <property type="entry name" value="FAD/NAD(P)-binding domain"/>
    <property type="match status" value="2"/>
</dbReference>
<dbReference type="PANTHER" id="PTHR43098">
    <property type="entry name" value="L-ORNITHINE N(5)-MONOOXYGENASE-RELATED"/>
    <property type="match status" value="1"/>
</dbReference>
<dbReference type="InterPro" id="IPR050775">
    <property type="entry name" value="FAD-binding_Monooxygenases"/>
</dbReference>
<dbReference type="Proteomes" id="UP000649829">
    <property type="component" value="Unassembled WGS sequence"/>
</dbReference>
<keyword evidence="4" id="KW-0274">FAD</keyword>
<reference evidence="8" key="2">
    <citation type="submission" date="2020-09" db="EMBL/GenBank/DDBJ databases">
        <authorList>
            <person name="Sun Q."/>
            <person name="Zhou Y."/>
        </authorList>
    </citation>
    <scope>NUCLEOTIDE SEQUENCE</scope>
    <source>
        <strain evidence="8">CGMCC 1.6293</strain>
    </source>
</reference>
<name>A0A917T9A5_9RHOB</name>
<evidence type="ECO:0000256" key="7">
    <source>
        <dbReference type="ARBA" id="ARBA00023033"/>
    </source>
</evidence>